<dbReference type="EMBL" id="LCOK01000036">
    <property type="protein sequence ID" value="KKU76009.1"/>
    <property type="molecule type" value="Genomic_DNA"/>
</dbReference>
<proteinExistence type="predicted"/>
<feature type="transmembrane region" description="Helical" evidence="1">
    <location>
        <begin position="74"/>
        <end position="92"/>
    </location>
</feature>
<feature type="transmembrane region" description="Helical" evidence="1">
    <location>
        <begin position="104"/>
        <end position="123"/>
    </location>
</feature>
<protein>
    <submittedName>
        <fullName evidence="2">Uncharacterized protein</fullName>
    </submittedName>
</protein>
<feature type="transmembrane region" description="Helical" evidence="1">
    <location>
        <begin position="52"/>
        <end position="68"/>
    </location>
</feature>
<dbReference type="Proteomes" id="UP000034682">
    <property type="component" value="Unassembled WGS sequence"/>
</dbReference>
<comment type="caution">
    <text evidence="2">The sequence shown here is derived from an EMBL/GenBank/DDBJ whole genome shotgun (WGS) entry which is preliminary data.</text>
</comment>
<sequence>MATKLKSVLKSPQLLLALKAVAFGIGLNFLPAALFVPLAILLYAIPFFRTIELIRPLSVLVVVSLLALRTVNRWDYSLFLVVYFAFLFYLILGIKDLVVIKRAGWYRFLNLALVHMILLLFFYYNQEFFLIKLVIVFCALLFLLKELLKNRLVVWLLAFLMTQSIWAIGLLPVGFINAANFGLLAYFIMLDLAEYQLSGPAYRQAGYLPRRRILTDVTIFVLLALLIFATSRWGI</sequence>
<evidence type="ECO:0000313" key="2">
    <source>
        <dbReference type="EMBL" id="KKU76009.1"/>
    </source>
</evidence>
<feature type="transmembrane region" description="Helical" evidence="1">
    <location>
        <begin position="20"/>
        <end position="45"/>
    </location>
</feature>
<feature type="transmembrane region" description="Helical" evidence="1">
    <location>
        <begin position="213"/>
        <end position="233"/>
    </location>
</feature>
<keyword evidence="1" id="KW-0472">Membrane</keyword>
<accession>A0A0G1T2L5</accession>
<gene>
    <name evidence="2" type="ORF">UY02_C0036G0002</name>
</gene>
<feature type="transmembrane region" description="Helical" evidence="1">
    <location>
        <begin position="129"/>
        <end position="145"/>
    </location>
</feature>
<evidence type="ECO:0000256" key="1">
    <source>
        <dbReference type="SAM" id="Phobius"/>
    </source>
</evidence>
<keyword evidence="1" id="KW-1133">Transmembrane helix</keyword>
<keyword evidence="1" id="KW-0812">Transmembrane</keyword>
<dbReference type="AlphaFoldDB" id="A0A0G1T2L5"/>
<name>A0A0G1T2L5_9BACT</name>
<feature type="transmembrane region" description="Helical" evidence="1">
    <location>
        <begin position="175"/>
        <end position="193"/>
    </location>
</feature>
<reference evidence="2 3" key="1">
    <citation type="journal article" date="2015" name="Nature">
        <title>rRNA introns, odd ribosomes, and small enigmatic genomes across a large radiation of phyla.</title>
        <authorList>
            <person name="Brown C.T."/>
            <person name="Hug L.A."/>
            <person name="Thomas B.C."/>
            <person name="Sharon I."/>
            <person name="Castelle C.J."/>
            <person name="Singh A."/>
            <person name="Wilkins M.J."/>
            <person name="Williams K.H."/>
            <person name="Banfield J.F."/>
        </authorList>
    </citation>
    <scope>NUCLEOTIDE SEQUENCE [LARGE SCALE GENOMIC DNA]</scope>
</reference>
<evidence type="ECO:0000313" key="3">
    <source>
        <dbReference type="Proteomes" id="UP000034682"/>
    </source>
</evidence>
<organism evidence="2 3">
    <name type="scientific">Candidatus Giovannonibacteria bacterium GW2011_GWB1_47_6b</name>
    <dbReference type="NCBI Taxonomy" id="1618655"/>
    <lineage>
        <taxon>Bacteria</taxon>
        <taxon>Candidatus Giovannoniibacteriota</taxon>
    </lineage>
</organism>